<dbReference type="InterPro" id="IPR016024">
    <property type="entry name" value="ARM-type_fold"/>
</dbReference>
<dbReference type="GO" id="GO:0000796">
    <property type="term" value="C:condensin complex"/>
    <property type="evidence" value="ECO:0007669"/>
    <property type="project" value="TreeGrafter"/>
</dbReference>
<name>A0AAV0J777_9ROSI</name>
<dbReference type="AlphaFoldDB" id="A0AAV0J777"/>
<feature type="region of interest" description="Disordered" evidence="1">
    <location>
        <begin position="61"/>
        <end position="119"/>
    </location>
</feature>
<dbReference type="SUPFAM" id="SSF48371">
    <property type="entry name" value="ARM repeat"/>
    <property type="match status" value="1"/>
</dbReference>
<evidence type="ECO:0000256" key="1">
    <source>
        <dbReference type="SAM" id="MobiDB-lite"/>
    </source>
</evidence>
<reference evidence="2" key="1">
    <citation type="submission" date="2022-08" db="EMBL/GenBank/DDBJ databases">
        <authorList>
            <person name="Gutierrez-Valencia J."/>
        </authorList>
    </citation>
    <scope>NUCLEOTIDE SEQUENCE</scope>
</reference>
<proteinExistence type="predicted"/>
<dbReference type="EMBL" id="CAMGYJ010000004">
    <property type="protein sequence ID" value="CAI0405558.1"/>
    <property type="molecule type" value="Genomic_DNA"/>
</dbReference>
<dbReference type="InterPro" id="IPR024741">
    <property type="entry name" value="Condensin2_G2"/>
</dbReference>
<evidence type="ECO:0000313" key="3">
    <source>
        <dbReference type="Proteomes" id="UP001154282"/>
    </source>
</evidence>
<evidence type="ECO:0008006" key="4">
    <source>
        <dbReference type="Google" id="ProtNLM"/>
    </source>
</evidence>
<sequence>MEKRLRSSLNSSVEDFLSAAVILSLKSCKPSLKTLVHSISPSSPASATLPPSLRRSISDSISSFQNLSQPPSSSPPPHSPDAAKSPPSKRPRRSSRKSSSTTSQVNEFGSSHNEPNIDHEKQRTLESVQVLAYLTFLCISHPKKPFPAAELLPAVQLLHDNLILFETDSNLLSEISNLCEECWKEEFPGRELLISQSLPFLLSRSLRLKKKVDIHRIYLLREAFALFDFEDESIEDLKLLLIRCFIAPLFLKTEDGKKFLAFVLGLSKQVLKEALAMMKSQISFGRKSMLEAYGEILFRAWKGVGGELKDEIESGFLQTLIEGAIHASSGPLAASIRRVVGGFVTQRISEGVEKLLFRLAEPVIFRSLQVANSNVRLNALHLLLDLFPLEDPDSNKEAKDSLLDRQCFLLERLLVDECPGLRVVAVEGCCRVLHLFWEIIPSSTITKILTKIFDDMTHDICSEVRVSTVDGIAYLLGNPQSHEILKVLLPRMGPLILDNVVSIRVAVLDLLLAINDSRKFQFNKVVGLDALLSTLANDQSQIAQKITRLLIPSYLPSKVNKEEACSRCITLIKRSPVAGARFCEFAVSEGASLKHAMELVQVLVNSVLSQDKAEKDQVEGMLVASAHLCRSVVSEQRCQTTLKDFLSGVNAKSLFAAASTPRAQSSVISIFSIVSPEDVTQHVEECMRLITCSSGVSQDKEMQTQVKSAHNLLMSCDAFDHMFGSLTNILEKTAYRCHVKFGIEMSVKMPNGKRRKGESTVKSSAKWKHMRGKKASSFEEDYSIAVAVAWQLKELLAVVDGQKAVLGSQDLEQAFLALKDISEATILQAACCDYMDAEPVLAYMALSLHKTLQSLITRGTGDSSVSTSEKSVLDETVDHILYCIERLLGESTDSRSDSVNRKADSNGKRQRERQADVSISNNDELASAKVTRMANKVKMQTALLKFITDCIAMDFLSQIHRRCLTFASIYLKDVVSTFGQQQPNENFSTSNLSKDIFTCLKSSFSYAAKLLNLILNAATSNEASQEAFELTNTMFDLIICVEAHFGSRAASSLVAAAAKPWLPDLALALGSGTLLRKREEEIATSSELLHMKLHFPSWLHMLAKVELHQMSKRSSEEPGEEGGNISEEPGELLPTFGRFMDMMVTLLRANRTVMDAVGMIFLTGAVVGLERRDFGLVLGMLHFVCVKLVEEDREWSQLDAMLTSLPEIFPIIERQVEEEQNEEEARKELEKAKALLEPVWLYHVYETGKFCDAEDLE</sequence>
<feature type="compositionally biased region" description="Basic residues" evidence="1">
    <location>
        <begin position="87"/>
        <end position="96"/>
    </location>
</feature>
<feature type="compositionally biased region" description="Low complexity" evidence="1">
    <location>
        <begin position="61"/>
        <end position="71"/>
    </location>
</feature>
<gene>
    <name evidence="2" type="ORF">LITE_LOCUS12906</name>
</gene>
<dbReference type="PANTHER" id="PTHR16199:SF4">
    <property type="entry name" value="CONDENSIN-2 COMPLEX SUBUNIT G2"/>
    <property type="match status" value="1"/>
</dbReference>
<feature type="compositionally biased region" description="Polar residues" evidence="1">
    <location>
        <begin position="104"/>
        <end position="114"/>
    </location>
</feature>
<accession>A0AAV0J777</accession>
<dbReference type="InterPro" id="IPR011989">
    <property type="entry name" value="ARM-like"/>
</dbReference>
<feature type="region of interest" description="Disordered" evidence="1">
    <location>
        <begin position="894"/>
        <end position="918"/>
    </location>
</feature>
<dbReference type="Gene3D" id="1.25.10.10">
    <property type="entry name" value="Leucine-rich Repeat Variant"/>
    <property type="match status" value="1"/>
</dbReference>
<dbReference type="Proteomes" id="UP001154282">
    <property type="component" value="Unassembled WGS sequence"/>
</dbReference>
<feature type="region of interest" description="Disordered" evidence="1">
    <location>
        <begin position="1110"/>
        <end position="1130"/>
    </location>
</feature>
<keyword evidence="3" id="KW-1185">Reference proteome</keyword>
<feature type="compositionally biased region" description="Basic and acidic residues" evidence="1">
    <location>
        <begin position="894"/>
        <end position="915"/>
    </location>
</feature>
<protein>
    <recommendedName>
        <fullName evidence="4">Condensin-2 complex subunit G2</fullName>
    </recommendedName>
</protein>
<evidence type="ECO:0000313" key="2">
    <source>
        <dbReference type="EMBL" id="CAI0405558.1"/>
    </source>
</evidence>
<dbReference type="Pfam" id="PF12422">
    <property type="entry name" value="Condensin2nSMC"/>
    <property type="match status" value="1"/>
</dbReference>
<organism evidence="2 3">
    <name type="scientific">Linum tenue</name>
    <dbReference type="NCBI Taxonomy" id="586396"/>
    <lineage>
        <taxon>Eukaryota</taxon>
        <taxon>Viridiplantae</taxon>
        <taxon>Streptophyta</taxon>
        <taxon>Embryophyta</taxon>
        <taxon>Tracheophyta</taxon>
        <taxon>Spermatophyta</taxon>
        <taxon>Magnoliopsida</taxon>
        <taxon>eudicotyledons</taxon>
        <taxon>Gunneridae</taxon>
        <taxon>Pentapetalae</taxon>
        <taxon>rosids</taxon>
        <taxon>fabids</taxon>
        <taxon>Malpighiales</taxon>
        <taxon>Linaceae</taxon>
        <taxon>Linum</taxon>
    </lineage>
</organism>
<dbReference type="GO" id="GO:0005634">
    <property type="term" value="C:nucleus"/>
    <property type="evidence" value="ECO:0007669"/>
    <property type="project" value="InterPro"/>
</dbReference>
<dbReference type="PANTHER" id="PTHR16199">
    <property type="entry name" value="CONDENSIN-2 COMPLEX SUBUNIT G2"/>
    <property type="match status" value="1"/>
</dbReference>
<dbReference type="GO" id="GO:0000070">
    <property type="term" value="P:mitotic sister chromatid segregation"/>
    <property type="evidence" value="ECO:0007669"/>
    <property type="project" value="TreeGrafter"/>
</dbReference>
<comment type="caution">
    <text evidence="2">The sequence shown here is derived from an EMBL/GenBank/DDBJ whole genome shotgun (WGS) entry which is preliminary data.</text>
</comment>